<reference evidence="2" key="1">
    <citation type="journal article" date="2020" name="Stud. Mycol.">
        <title>101 Dothideomycetes genomes: a test case for predicting lifestyles and emergence of pathogens.</title>
        <authorList>
            <person name="Haridas S."/>
            <person name="Albert R."/>
            <person name="Binder M."/>
            <person name="Bloem J."/>
            <person name="Labutti K."/>
            <person name="Salamov A."/>
            <person name="Andreopoulos B."/>
            <person name="Baker S."/>
            <person name="Barry K."/>
            <person name="Bills G."/>
            <person name="Bluhm B."/>
            <person name="Cannon C."/>
            <person name="Castanera R."/>
            <person name="Culley D."/>
            <person name="Daum C."/>
            <person name="Ezra D."/>
            <person name="Gonzalez J."/>
            <person name="Henrissat B."/>
            <person name="Kuo A."/>
            <person name="Liang C."/>
            <person name="Lipzen A."/>
            <person name="Lutzoni F."/>
            <person name="Magnuson J."/>
            <person name="Mondo S."/>
            <person name="Nolan M."/>
            <person name="Ohm R."/>
            <person name="Pangilinan J."/>
            <person name="Park H.-J."/>
            <person name="Ramirez L."/>
            <person name="Alfaro M."/>
            <person name="Sun H."/>
            <person name="Tritt A."/>
            <person name="Yoshinaga Y."/>
            <person name="Zwiers L.-H."/>
            <person name="Turgeon B."/>
            <person name="Goodwin S."/>
            <person name="Spatafora J."/>
            <person name="Crous P."/>
            <person name="Grigoriev I."/>
        </authorList>
    </citation>
    <scope>NUCLEOTIDE SEQUENCE</scope>
    <source>
        <strain evidence="2">CBS 122368</strain>
    </source>
</reference>
<feature type="compositionally biased region" description="Polar residues" evidence="1">
    <location>
        <begin position="155"/>
        <end position="176"/>
    </location>
</feature>
<organism evidence="2 3">
    <name type="scientific">Trematosphaeria pertusa</name>
    <dbReference type="NCBI Taxonomy" id="390896"/>
    <lineage>
        <taxon>Eukaryota</taxon>
        <taxon>Fungi</taxon>
        <taxon>Dikarya</taxon>
        <taxon>Ascomycota</taxon>
        <taxon>Pezizomycotina</taxon>
        <taxon>Dothideomycetes</taxon>
        <taxon>Pleosporomycetidae</taxon>
        <taxon>Pleosporales</taxon>
        <taxon>Massarineae</taxon>
        <taxon>Trematosphaeriaceae</taxon>
        <taxon>Trematosphaeria</taxon>
    </lineage>
</organism>
<evidence type="ECO:0000313" key="3">
    <source>
        <dbReference type="Proteomes" id="UP000800094"/>
    </source>
</evidence>
<dbReference type="Proteomes" id="UP000800094">
    <property type="component" value="Unassembled WGS sequence"/>
</dbReference>
<keyword evidence="3" id="KW-1185">Reference proteome</keyword>
<dbReference type="RefSeq" id="XP_033685775.1">
    <property type="nucleotide sequence ID" value="XM_033833061.1"/>
</dbReference>
<feature type="region of interest" description="Disordered" evidence="1">
    <location>
        <begin position="107"/>
        <end position="205"/>
    </location>
</feature>
<evidence type="ECO:0000256" key="1">
    <source>
        <dbReference type="SAM" id="MobiDB-lite"/>
    </source>
</evidence>
<feature type="compositionally biased region" description="Low complexity" evidence="1">
    <location>
        <begin position="135"/>
        <end position="154"/>
    </location>
</feature>
<gene>
    <name evidence="2" type="ORF">BU26DRAFT_562731</name>
</gene>
<name>A0A6A6IK19_9PLEO</name>
<dbReference type="GeneID" id="54586391"/>
<evidence type="ECO:0000313" key="2">
    <source>
        <dbReference type="EMBL" id="KAF2250771.1"/>
    </source>
</evidence>
<feature type="compositionally biased region" description="Low complexity" evidence="1">
    <location>
        <begin position="107"/>
        <end position="128"/>
    </location>
</feature>
<sequence>MSGLIAMGVTSATQAISLSNFTPRIENLPSPCQSAYTTQIQGCQAGDFTNGARCSANCVQGLVTISELVSQQCSNVDVPETSIIGVFLLGQGIPALCPGVEVTTIAPSSTQVQPPPQTSTEAQASNEPAAPPPSSSQAIESDSSVAESSATSVANTPNESVAPPTSTAQPQLTFATGSPPPAASQTASSQRSNQDSGGGSPFDVVATGSSPPLNVGHCALSAIVGVALLFATVF</sequence>
<accession>A0A6A6IK19</accession>
<dbReference type="EMBL" id="ML987193">
    <property type="protein sequence ID" value="KAF2250771.1"/>
    <property type="molecule type" value="Genomic_DNA"/>
</dbReference>
<proteinExistence type="predicted"/>
<dbReference type="OrthoDB" id="5427833at2759"/>
<dbReference type="AlphaFoldDB" id="A0A6A6IK19"/>
<feature type="compositionally biased region" description="Low complexity" evidence="1">
    <location>
        <begin position="183"/>
        <end position="194"/>
    </location>
</feature>
<protein>
    <submittedName>
        <fullName evidence="2">Uncharacterized protein</fullName>
    </submittedName>
</protein>